<evidence type="ECO:0000256" key="2">
    <source>
        <dbReference type="SAM" id="Phobius"/>
    </source>
</evidence>
<organism evidence="4 5">
    <name type="scientific">Phytophthora fragariaefolia</name>
    <dbReference type="NCBI Taxonomy" id="1490495"/>
    <lineage>
        <taxon>Eukaryota</taxon>
        <taxon>Sar</taxon>
        <taxon>Stramenopiles</taxon>
        <taxon>Oomycota</taxon>
        <taxon>Peronosporomycetes</taxon>
        <taxon>Peronosporales</taxon>
        <taxon>Peronosporaceae</taxon>
        <taxon>Phytophthora</taxon>
    </lineage>
</organism>
<dbReference type="EMBL" id="BSXT01000143">
    <property type="protein sequence ID" value="GMF18877.1"/>
    <property type="molecule type" value="Genomic_DNA"/>
</dbReference>
<keyword evidence="2" id="KW-1133">Transmembrane helix</keyword>
<evidence type="ECO:0000256" key="1">
    <source>
        <dbReference type="SAM" id="MobiDB-lite"/>
    </source>
</evidence>
<evidence type="ECO:0000313" key="5">
    <source>
        <dbReference type="Proteomes" id="UP001165121"/>
    </source>
</evidence>
<dbReference type="OrthoDB" id="6019893at2759"/>
<dbReference type="InterPro" id="IPR005113">
    <property type="entry name" value="uDENN_dom"/>
</dbReference>
<feature type="compositionally biased region" description="Polar residues" evidence="1">
    <location>
        <begin position="501"/>
        <end position="515"/>
    </location>
</feature>
<gene>
    <name evidence="4" type="ORF">Pfra01_000179200</name>
</gene>
<dbReference type="Pfam" id="PF03456">
    <property type="entry name" value="uDENN"/>
    <property type="match status" value="1"/>
</dbReference>
<feature type="region of interest" description="Disordered" evidence="1">
    <location>
        <begin position="501"/>
        <end position="565"/>
    </location>
</feature>
<comment type="caution">
    <text evidence="4">The sequence shown here is derived from an EMBL/GenBank/DDBJ whole genome shotgun (WGS) entry which is preliminary data.</text>
</comment>
<feature type="compositionally biased region" description="Polar residues" evidence="1">
    <location>
        <begin position="529"/>
        <end position="540"/>
    </location>
</feature>
<feature type="domain" description="uDENN" evidence="3">
    <location>
        <begin position="1073"/>
        <end position="1116"/>
    </location>
</feature>
<proteinExistence type="predicted"/>
<keyword evidence="2" id="KW-0472">Membrane</keyword>
<sequence length="1117" mass="125867">MSLNSFPSHEVSAASSAHIECGIFFFLPTVTFGITTLFAQYLHDLGQFRTRNKIDSSESSKLRKYVGWIPFDYSVGQLKHDVGRYWQLKTSKYELCDPLGNPLDDNKRLDFSSYDPAVLKMRRRERVMPVIEKTSSLSTNTTDPFWIHDQLYDLFVFNALQNRQSSTLRITRYQFKQLMQKATARKVYQQKKKLLFDKRVTLAFRGAQSNPSSSTDGSAGATFDEFLDALVDVACFMYPKEQSKELALEKLATDHIVPYHEAEQHAAGSDTLSWAQIDELVQRDKVKWVTQRFARSIGDLATSYSANVGVAHRRCMLGFHEFSKFIRDVIPITVPVSSIEVCKIFMRYCRKEQVYGKGEMLVEWNGQGPEYSPAKEDTSQRNVLSSLGELTLEITCTRMIDVIGYIALVAVPRLAKAKEKMPSNCANIVLTSKLGVQSLKALLHHMSNNLGAKGGVLMKKNVEFNRARVHFLLEFSKMHREDVLTDYQSTCAPLLWARRNQQAVTPQHPNTNQEQEPPKQDDSEFETEFSWNLDSADNTNADSSAYDSESSASSPIHRQSARQLDPQELIEQRKRELEQLNALANEADEIYAFLAGELQRHSLAKRPDGPDTVPHMLDVWVSAGEKYSDVIKHVEASSQLRAKFLSRFGRSLFVFASQVLKSTTKVYSYEELFYVTNARIYTATSDLWRDESSSFTLDLAMETLSLASGKLAQASEELSTLVTTARENDHREGSDDDLSSAGSCGGEAGEAYEGWTASALYDEYLRCLYLRANCLAAYADVIAHSSKVVLDYNLCCQLEETKPVDERITTNDVFFTSTMVLSKASSPAEFYWETKKMHRFLLQHSKGGLNFSRSRLHHNLAMVQFKLATHLSRGCDSEKQLLENALKNLDACEQAQDYVVEPSILAEKRNYIRAILAIRRKFFLVENLTAIQAEADSRDGHPDQDETIAPFYRFVLAAAFSEFDSEKRGAILQPEITLLSKACGHSAVSTESLQWLLDNFDHQDGGLSERGIFQYFCWLAEAASTSSPSERDRLRAKRTGAADCIVVLGGKMNKAASVDVSKTLSVSDIRLEPEVIDMLPSQASLPEELSKFCFPDDIYLSTEPFSPKTFDIVLTGT</sequence>
<dbReference type="AlphaFoldDB" id="A0A9W6WM56"/>
<keyword evidence="5" id="KW-1185">Reference proteome</keyword>
<feature type="transmembrane region" description="Helical" evidence="2">
    <location>
        <begin position="21"/>
        <end position="42"/>
    </location>
</feature>
<protein>
    <submittedName>
        <fullName evidence="4">Unnamed protein product</fullName>
    </submittedName>
</protein>
<evidence type="ECO:0000313" key="4">
    <source>
        <dbReference type="EMBL" id="GMF18877.1"/>
    </source>
</evidence>
<dbReference type="Proteomes" id="UP001165121">
    <property type="component" value="Unassembled WGS sequence"/>
</dbReference>
<evidence type="ECO:0000259" key="3">
    <source>
        <dbReference type="Pfam" id="PF03456"/>
    </source>
</evidence>
<name>A0A9W6WM56_9STRA</name>
<accession>A0A9W6WM56</accession>
<feature type="compositionally biased region" description="Low complexity" evidence="1">
    <location>
        <begin position="541"/>
        <end position="554"/>
    </location>
</feature>
<keyword evidence="2" id="KW-0812">Transmembrane</keyword>
<reference evidence="4" key="1">
    <citation type="submission" date="2023-04" db="EMBL/GenBank/DDBJ databases">
        <title>Phytophthora fragariaefolia NBRC 109709.</title>
        <authorList>
            <person name="Ichikawa N."/>
            <person name="Sato H."/>
            <person name="Tonouchi N."/>
        </authorList>
    </citation>
    <scope>NUCLEOTIDE SEQUENCE</scope>
    <source>
        <strain evidence="4">NBRC 109709</strain>
    </source>
</reference>